<evidence type="ECO:0000259" key="7">
    <source>
        <dbReference type="PROSITE" id="PS51202"/>
    </source>
</evidence>
<comment type="function">
    <text evidence="1">Part of a potassium transport system.</text>
</comment>
<feature type="domain" description="RCK N-terminal" evidence="6">
    <location>
        <begin position="109"/>
        <end position="225"/>
    </location>
</feature>
<evidence type="ECO:0000256" key="2">
    <source>
        <dbReference type="ARBA" id="ARBA00022538"/>
    </source>
</evidence>
<evidence type="ECO:0000256" key="3">
    <source>
        <dbReference type="ARBA" id="ARBA00022958"/>
    </source>
</evidence>
<dbReference type="PROSITE" id="PS51201">
    <property type="entry name" value="RCK_N"/>
    <property type="match status" value="1"/>
</dbReference>
<dbReference type="RefSeq" id="WP_011323175.1">
    <property type="nucleotide sequence ID" value="NC_007426.1"/>
</dbReference>
<keyword evidence="2" id="KW-0813">Transport</keyword>
<dbReference type="InterPro" id="IPR050721">
    <property type="entry name" value="Trk_Ktr_HKT_K-transport"/>
</dbReference>
<feature type="domain" description="RCK C-terminal" evidence="7">
    <location>
        <begin position="247"/>
        <end position="329"/>
    </location>
</feature>
<feature type="transmembrane region" description="Helical" evidence="5">
    <location>
        <begin position="66"/>
        <end position="90"/>
    </location>
</feature>
<dbReference type="GeneID" id="3701599"/>
<dbReference type="Pfam" id="PF02254">
    <property type="entry name" value="TrkA_N"/>
    <property type="match status" value="2"/>
</dbReference>
<dbReference type="GO" id="GO:0005886">
    <property type="term" value="C:plasma membrane"/>
    <property type="evidence" value="ECO:0007669"/>
    <property type="project" value="InterPro"/>
</dbReference>
<keyword evidence="2" id="KW-0633">Potassium transport</keyword>
<dbReference type="HOGENOM" id="CLU_035216_0_0_2"/>
<dbReference type="Gene3D" id="3.30.70.1450">
    <property type="entry name" value="Regulator of K+ conductance, C-terminal domain"/>
    <property type="match status" value="2"/>
</dbReference>
<dbReference type="SUPFAM" id="SSF81324">
    <property type="entry name" value="Voltage-gated potassium channels"/>
    <property type="match status" value="1"/>
</dbReference>
<dbReference type="InterPro" id="IPR003148">
    <property type="entry name" value="RCK_N"/>
</dbReference>
<evidence type="ECO:0000313" key="9">
    <source>
        <dbReference type="Proteomes" id="UP000002698"/>
    </source>
</evidence>
<keyword evidence="2" id="KW-0406">Ion transport</keyword>
<dbReference type="Proteomes" id="UP000002698">
    <property type="component" value="Chromosome"/>
</dbReference>
<protein>
    <submittedName>
        <fullName evidence="8">Ion channel pore / TrkA domain protein</fullName>
    </submittedName>
</protein>
<keyword evidence="4" id="KW-0520">NAD</keyword>
<dbReference type="GO" id="GO:0015079">
    <property type="term" value="F:potassium ion transmembrane transporter activity"/>
    <property type="evidence" value="ECO:0007669"/>
    <property type="project" value="InterPro"/>
</dbReference>
<sequence>MDLWKRRALKTVLAIVLLVVATSLVYHYIMVVMEGQPRSYFRSLQIIVETYTGTGFGSDSPWMTPLANLFIIFVDLSTFLLLFIILPYVFQPVLEESLSPEVPDAVDASNHVVVCGVAQQGERLIDEFRSRNIDYAVVVDSESEALELHDEGHPTVYGDLSSVETLEAASLEDARAVVVDTADDHAASVVLAIREIDEQTRTIVLASDGEFEQYLEYAGADEVLTPRQLLGQRLARRISTEVSPGASDTISLGNGTALLELTVFADSPICGDRLVDIEARNESVVVPSIWQGGRFVPNPNPETIVDEDTVLLIAGTESALSDLESETYAGREQDVNVVIAGYGMVGSTVAKELQTTTADCTVVDIENGDDIDVVGDATRPETLREAGIEDATAFVVALHDDDQAILSVLVANELVDSTDILVRVNEPESTTKVRRAGAGYVLSLPEISGRMLALEVLQEEILTYDRQLKIVRLDASKLDGARLSETIIAETDCAVVAVNRNGEFITDINDNVRLQDDDELLVVGSDAAIDVIEA</sequence>
<dbReference type="PANTHER" id="PTHR43833:SF13">
    <property type="entry name" value="POTASSIUM CHANNEL PROTEIN 2-RELATED"/>
    <property type="match status" value="1"/>
</dbReference>
<dbReference type="EMBL" id="CR936257">
    <property type="protein sequence ID" value="CAI49551.1"/>
    <property type="molecule type" value="Genomic_DNA"/>
</dbReference>
<dbReference type="Pfam" id="PF02080">
    <property type="entry name" value="TrkA_C"/>
    <property type="match status" value="2"/>
</dbReference>
<dbReference type="Gene3D" id="1.10.287.70">
    <property type="match status" value="1"/>
</dbReference>
<dbReference type="PRINTS" id="PR00335">
    <property type="entry name" value="KUPTAKETRKA"/>
</dbReference>
<dbReference type="InterPro" id="IPR006037">
    <property type="entry name" value="RCK_C"/>
</dbReference>
<dbReference type="Gene3D" id="3.40.50.720">
    <property type="entry name" value="NAD(P)-binding Rossmann-like Domain"/>
    <property type="match status" value="2"/>
</dbReference>
<dbReference type="SUPFAM" id="SSF51735">
    <property type="entry name" value="NAD(P)-binding Rossmann-fold domains"/>
    <property type="match status" value="2"/>
</dbReference>
<organism evidence="8 9">
    <name type="scientific">Natronomonas pharaonis (strain ATCC 35678 / DSM 2160 / CIP 103997 / JCM 8858 / NBRC 14720 / NCIMB 2260 / Gabara)</name>
    <name type="common">Halobacterium pharaonis</name>
    <dbReference type="NCBI Taxonomy" id="348780"/>
    <lineage>
        <taxon>Archaea</taxon>
        <taxon>Methanobacteriati</taxon>
        <taxon>Methanobacteriota</taxon>
        <taxon>Stenosarchaea group</taxon>
        <taxon>Halobacteria</taxon>
        <taxon>Halobacteriales</taxon>
        <taxon>Natronomonadaceae</taxon>
        <taxon>Natronomonas</taxon>
    </lineage>
</organism>
<evidence type="ECO:0000256" key="4">
    <source>
        <dbReference type="ARBA" id="ARBA00023027"/>
    </source>
</evidence>
<dbReference type="PANTHER" id="PTHR43833">
    <property type="entry name" value="POTASSIUM CHANNEL PROTEIN 2-RELATED-RELATED"/>
    <property type="match status" value="1"/>
</dbReference>
<dbReference type="EnsemblBacteria" id="CAI49551">
    <property type="protein sequence ID" value="CAI49551"/>
    <property type="gene ID" value="NP_2920A"/>
</dbReference>
<dbReference type="OrthoDB" id="43518at2157"/>
<dbReference type="InterPro" id="IPR006036">
    <property type="entry name" value="K_uptake_TrkA"/>
</dbReference>
<feature type="transmembrane region" description="Helical" evidence="5">
    <location>
        <begin position="12"/>
        <end position="33"/>
    </location>
</feature>
<feature type="domain" description="RCK C-terminal" evidence="7">
    <location>
        <begin position="452"/>
        <end position="534"/>
    </location>
</feature>
<keyword evidence="5" id="KW-0812">Transmembrane</keyword>
<keyword evidence="3" id="KW-0630">Potassium</keyword>
<dbReference type="SUPFAM" id="SSF116726">
    <property type="entry name" value="TrkA C-terminal domain-like"/>
    <property type="match status" value="2"/>
</dbReference>
<evidence type="ECO:0000256" key="5">
    <source>
        <dbReference type="SAM" id="Phobius"/>
    </source>
</evidence>
<dbReference type="InterPro" id="IPR036291">
    <property type="entry name" value="NAD(P)-bd_dom_sf"/>
</dbReference>
<evidence type="ECO:0000313" key="8">
    <source>
        <dbReference type="EMBL" id="CAI49551.1"/>
    </source>
</evidence>
<keyword evidence="5" id="KW-0472">Membrane</keyword>
<dbReference type="PROSITE" id="PS51202">
    <property type="entry name" value="RCK_C"/>
    <property type="match status" value="2"/>
</dbReference>
<dbReference type="InterPro" id="IPR036721">
    <property type="entry name" value="RCK_C_sf"/>
</dbReference>
<dbReference type="STRING" id="348780.NP_2920A"/>
<accession>A0A1U7EWR0</accession>
<dbReference type="KEGG" id="nph:NP_2920A"/>
<proteinExistence type="predicted"/>
<gene>
    <name evidence="8" type="primary">pchA2</name>
    <name evidence="8" type="ordered locus">NP_2920A</name>
</gene>
<dbReference type="AlphaFoldDB" id="A0A1U7EWR0"/>
<keyword evidence="5" id="KW-1133">Transmembrane helix</keyword>
<evidence type="ECO:0000259" key="6">
    <source>
        <dbReference type="PROSITE" id="PS51201"/>
    </source>
</evidence>
<keyword evidence="9" id="KW-1185">Reference proteome</keyword>
<dbReference type="eggNOG" id="arCOG01960">
    <property type="taxonomic scope" value="Archaea"/>
</dbReference>
<name>A0A1U7EWR0_NATPD</name>
<reference evidence="8 9" key="1">
    <citation type="journal article" date="2005" name="Genome Res.">
        <title>Living with two extremes: conclusions from the genome sequence of Natronomonas pharaonis.</title>
        <authorList>
            <person name="Falb M."/>
            <person name="Pfeiffer F."/>
            <person name="Palm P."/>
            <person name="Rodewald K."/>
            <person name="Hickmann V."/>
            <person name="Tittor J."/>
            <person name="Oesterhelt D."/>
        </authorList>
    </citation>
    <scope>NUCLEOTIDE SEQUENCE [LARGE SCALE GENOMIC DNA]</scope>
    <source>
        <strain evidence="9">ATCC 35678 / DSM 2160 / CIP 103997 / JCM 8858 / NBRC 14720 / NCIMB 2260 / Gabara</strain>
    </source>
</reference>
<evidence type="ECO:0000256" key="1">
    <source>
        <dbReference type="ARBA" id="ARBA00003660"/>
    </source>
</evidence>